<keyword evidence="2" id="KW-1185">Reference proteome</keyword>
<dbReference type="KEGG" id="pbro:HOP40_02125"/>
<evidence type="ECO:0000313" key="2">
    <source>
        <dbReference type="Proteomes" id="UP000505377"/>
    </source>
</evidence>
<dbReference type="AlphaFoldDB" id="A0A6M6JA91"/>
<organism evidence="1 2">
    <name type="scientific">Pseudonocardia broussonetiae</name>
    <dbReference type="NCBI Taxonomy" id="2736640"/>
    <lineage>
        <taxon>Bacteria</taxon>
        <taxon>Bacillati</taxon>
        <taxon>Actinomycetota</taxon>
        <taxon>Actinomycetes</taxon>
        <taxon>Pseudonocardiales</taxon>
        <taxon>Pseudonocardiaceae</taxon>
        <taxon>Pseudonocardia</taxon>
    </lineage>
</organism>
<accession>A0A6M6JA91</accession>
<proteinExistence type="predicted"/>
<sequence length="50" mass="5295">MKLQLQAVSPERGPRSSTFAAIASAVPVVTVSATGSNGDDRTKIDHEERL</sequence>
<evidence type="ECO:0000313" key="1">
    <source>
        <dbReference type="EMBL" id="QJY44784.1"/>
    </source>
</evidence>
<protein>
    <submittedName>
        <fullName evidence="1">Uncharacterized protein</fullName>
    </submittedName>
</protein>
<reference evidence="1 2" key="1">
    <citation type="submission" date="2020-05" db="EMBL/GenBank/DDBJ databases">
        <authorList>
            <person name="Mo P."/>
        </authorList>
    </citation>
    <scope>NUCLEOTIDE SEQUENCE [LARGE SCALE GENOMIC DNA]</scope>
    <source>
        <strain evidence="1 2">Gen01</strain>
    </source>
</reference>
<dbReference type="RefSeq" id="WP_172154159.1">
    <property type="nucleotide sequence ID" value="NZ_CP053564.1"/>
</dbReference>
<name>A0A6M6JA91_9PSEU</name>
<dbReference type="Proteomes" id="UP000505377">
    <property type="component" value="Chromosome"/>
</dbReference>
<gene>
    <name evidence="1" type="ORF">HOP40_02125</name>
</gene>
<dbReference type="EMBL" id="CP053564">
    <property type="protein sequence ID" value="QJY44784.1"/>
    <property type="molecule type" value="Genomic_DNA"/>
</dbReference>